<proteinExistence type="inferred from homology"/>
<dbReference type="FunFam" id="3.20.20.10:FF:000018">
    <property type="entry name" value="Pyridoxal phosphate homeostasis protein"/>
    <property type="match status" value="1"/>
</dbReference>
<evidence type="ECO:0000313" key="6">
    <source>
        <dbReference type="EMBL" id="REL32190.1"/>
    </source>
</evidence>
<dbReference type="InterPro" id="IPR011078">
    <property type="entry name" value="PyrdxlP_homeostasis"/>
</dbReference>
<comment type="similarity">
    <text evidence="2 4">Belongs to the pyridoxal phosphate-binding protein YggS/PROSC family.</text>
</comment>
<evidence type="ECO:0000256" key="2">
    <source>
        <dbReference type="HAMAP-Rule" id="MF_02087"/>
    </source>
</evidence>
<evidence type="ECO:0000256" key="1">
    <source>
        <dbReference type="ARBA" id="ARBA00022898"/>
    </source>
</evidence>
<feature type="domain" description="Alanine racemase N-terminal" evidence="5">
    <location>
        <begin position="15"/>
        <end position="222"/>
    </location>
</feature>
<dbReference type="AlphaFoldDB" id="A0A3E0U602"/>
<comment type="function">
    <text evidence="2">Pyridoxal 5'-phosphate (PLP)-binding protein, which is involved in PLP homeostasis.</text>
</comment>
<dbReference type="PROSITE" id="PS01211">
    <property type="entry name" value="UPF0001"/>
    <property type="match status" value="1"/>
</dbReference>
<dbReference type="GO" id="GO:0030170">
    <property type="term" value="F:pyridoxal phosphate binding"/>
    <property type="evidence" value="ECO:0007669"/>
    <property type="project" value="UniProtKB-UniRule"/>
</dbReference>
<dbReference type="Proteomes" id="UP000256899">
    <property type="component" value="Unassembled WGS sequence"/>
</dbReference>
<dbReference type="NCBIfam" id="TIGR00044">
    <property type="entry name" value="YggS family pyridoxal phosphate-dependent enzyme"/>
    <property type="match status" value="1"/>
</dbReference>
<organism evidence="6 7">
    <name type="scientific">Thalassotalea euphylliae</name>
    <dbReference type="NCBI Taxonomy" id="1655234"/>
    <lineage>
        <taxon>Bacteria</taxon>
        <taxon>Pseudomonadati</taxon>
        <taxon>Pseudomonadota</taxon>
        <taxon>Gammaproteobacteria</taxon>
        <taxon>Alteromonadales</taxon>
        <taxon>Colwelliaceae</taxon>
        <taxon>Thalassotalea</taxon>
    </lineage>
</organism>
<dbReference type="SUPFAM" id="SSF51419">
    <property type="entry name" value="PLP-binding barrel"/>
    <property type="match status" value="1"/>
</dbReference>
<dbReference type="EMBL" id="QUOT01000001">
    <property type="protein sequence ID" value="REL32190.1"/>
    <property type="molecule type" value="Genomic_DNA"/>
</dbReference>
<dbReference type="HAMAP" id="MF_02087">
    <property type="entry name" value="PLP_homeostasis"/>
    <property type="match status" value="1"/>
</dbReference>
<dbReference type="PANTHER" id="PTHR10146">
    <property type="entry name" value="PROLINE SYNTHETASE CO-TRANSCRIBED BACTERIAL HOMOLOG PROTEIN"/>
    <property type="match status" value="1"/>
</dbReference>
<evidence type="ECO:0000256" key="4">
    <source>
        <dbReference type="RuleBase" id="RU004514"/>
    </source>
</evidence>
<gene>
    <name evidence="6" type="ORF">DXX94_16510</name>
</gene>
<dbReference type="PIRSF" id="PIRSF004848">
    <property type="entry name" value="YBL036c_PLPDEIII"/>
    <property type="match status" value="1"/>
</dbReference>
<keyword evidence="1 2" id="KW-0663">Pyridoxal phosphate</keyword>
<name>A0A3E0U602_9GAMM</name>
<comment type="cofactor">
    <cofactor evidence="3">
        <name>pyridoxal 5'-phosphate</name>
        <dbReference type="ChEBI" id="CHEBI:597326"/>
    </cofactor>
</comment>
<dbReference type="InterPro" id="IPR001608">
    <property type="entry name" value="Ala_racemase_N"/>
</dbReference>
<evidence type="ECO:0000256" key="3">
    <source>
        <dbReference type="PIRSR" id="PIRSR004848-1"/>
    </source>
</evidence>
<evidence type="ECO:0000313" key="7">
    <source>
        <dbReference type="Proteomes" id="UP000256899"/>
    </source>
</evidence>
<dbReference type="CDD" id="cd06824">
    <property type="entry name" value="PLPDE_III_Yggs_like"/>
    <property type="match status" value="1"/>
</dbReference>
<comment type="caution">
    <text evidence="6">The sequence shown here is derived from an EMBL/GenBank/DDBJ whole genome shotgun (WGS) entry which is preliminary data.</text>
</comment>
<sequence>MNIKDNLTQIQQQITNACQLANRAPDEVQLLAVSKTKSAEMVMQAYQAGQRHFGENYVQEAVDKVSQLSHLSDICWHFIGPIQSNKTRLIAENFAWVHSVDRIKIATRLNDQRSGQDTPLNICLQVNISGEQAKSGTTINELNELAAYVNNCEHLTLRGLMAIPQKQAPMSIFNDMHQLFTDLKSQYQTLDTLSMGMTNDMDSAVAAGSTMVRIGTAIFGHRD</sequence>
<accession>A0A3E0U602</accession>
<feature type="modified residue" description="N6-(pyridoxal phosphate)lysine" evidence="2 3">
    <location>
        <position position="35"/>
    </location>
</feature>
<dbReference type="Gene3D" id="3.20.20.10">
    <property type="entry name" value="Alanine racemase"/>
    <property type="match status" value="1"/>
</dbReference>
<reference evidence="7" key="1">
    <citation type="submission" date="2018-08" db="EMBL/GenBank/DDBJ databases">
        <title>Thalassotalea euphylliae genome.</title>
        <authorList>
            <person name="Summers S."/>
            <person name="Rice S.A."/>
            <person name="Freckelton M.L."/>
            <person name="Nedved B.T."/>
            <person name="Hadfield M.G."/>
        </authorList>
    </citation>
    <scope>NUCLEOTIDE SEQUENCE [LARGE SCALE GENOMIC DNA]</scope>
    <source>
        <strain evidence="7">H3</strain>
    </source>
</reference>
<keyword evidence="7" id="KW-1185">Reference proteome</keyword>
<dbReference type="Pfam" id="PF01168">
    <property type="entry name" value="Ala_racemase_N"/>
    <property type="match status" value="1"/>
</dbReference>
<dbReference type="RefSeq" id="WP_116017575.1">
    <property type="nucleotide sequence ID" value="NZ_QUOT01000001.1"/>
</dbReference>
<dbReference type="PANTHER" id="PTHR10146:SF14">
    <property type="entry name" value="PYRIDOXAL PHOSPHATE HOMEOSTASIS PROTEIN"/>
    <property type="match status" value="1"/>
</dbReference>
<evidence type="ECO:0000259" key="5">
    <source>
        <dbReference type="Pfam" id="PF01168"/>
    </source>
</evidence>
<dbReference type="InterPro" id="IPR029066">
    <property type="entry name" value="PLP-binding_barrel"/>
</dbReference>
<protein>
    <recommendedName>
        <fullName evidence="2">Pyridoxal phosphate homeostasis protein</fullName>
        <shortName evidence="2">PLP homeostasis protein</shortName>
    </recommendedName>
</protein>